<name>B9RX92_RICCO</name>
<proteinExistence type="predicted"/>
<dbReference type="Proteomes" id="UP000008311">
    <property type="component" value="Unassembled WGS sequence"/>
</dbReference>
<dbReference type="AlphaFoldDB" id="B9RX92"/>
<accession>B9RX92</accession>
<sequence>MLLRRHTARCEARGVRCKMSCWYTASCTARARRGEGRTGKDDVWHAVRREACAARQAAWCAARAALLVRLRRGRRWMVSF</sequence>
<evidence type="ECO:0000313" key="1">
    <source>
        <dbReference type="EMBL" id="EEF43997.1"/>
    </source>
</evidence>
<keyword evidence="2" id="KW-1185">Reference proteome</keyword>
<protein>
    <submittedName>
        <fullName evidence="1">Uncharacterized protein</fullName>
    </submittedName>
</protein>
<reference evidence="2" key="1">
    <citation type="journal article" date="2010" name="Nat. Biotechnol.">
        <title>Draft genome sequence of the oilseed species Ricinus communis.</title>
        <authorList>
            <person name="Chan A.P."/>
            <person name="Crabtree J."/>
            <person name="Zhao Q."/>
            <person name="Lorenzi H."/>
            <person name="Orvis J."/>
            <person name="Puiu D."/>
            <person name="Melake-Berhan A."/>
            <person name="Jones K.M."/>
            <person name="Redman J."/>
            <person name="Chen G."/>
            <person name="Cahoon E.B."/>
            <person name="Gedil M."/>
            <person name="Stanke M."/>
            <person name="Haas B.J."/>
            <person name="Wortman J.R."/>
            <person name="Fraser-Liggett C.M."/>
            <person name="Ravel J."/>
            <person name="Rabinowicz P.D."/>
        </authorList>
    </citation>
    <scope>NUCLEOTIDE SEQUENCE [LARGE SCALE GENOMIC DNA]</scope>
    <source>
        <strain evidence="2">cv. Hale</strain>
    </source>
</reference>
<organism evidence="1 2">
    <name type="scientific">Ricinus communis</name>
    <name type="common">Castor bean</name>
    <dbReference type="NCBI Taxonomy" id="3988"/>
    <lineage>
        <taxon>Eukaryota</taxon>
        <taxon>Viridiplantae</taxon>
        <taxon>Streptophyta</taxon>
        <taxon>Embryophyta</taxon>
        <taxon>Tracheophyta</taxon>
        <taxon>Spermatophyta</taxon>
        <taxon>Magnoliopsida</taxon>
        <taxon>eudicotyledons</taxon>
        <taxon>Gunneridae</taxon>
        <taxon>Pentapetalae</taxon>
        <taxon>rosids</taxon>
        <taxon>fabids</taxon>
        <taxon>Malpighiales</taxon>
        <taxon>Euphorbiaceae</taxon>
        <taxon>Acalyphoideae</taxon>
        <taxon>Acalypheae</taxon>
        <taxon>Ricinus</taxon>
    </lineage>
</organism>
<evidence type="ECO:0000313" key="2">
    <source>
        <dbReference type="Proteomes" id="UP000008311"/>
    </source>
</evidence>
<dbReference type="EMBL" id="EQ973827">
    <property type="protein sequence ID" value="EEF43997.1"/>
    <property type="molecule type" value="Genomic_DNA"/>
</dbReference>
<dbReference type="InParanoid" id="B9RX92"/>
<gene>
    <name evidence="1" type="ORF">RCOM_1742200</name>
</gene>